<protein>
    <submittedName>
        <fullName evidence="1">Uncharacterized protein</fullName>
    </submittedName>
</protein>
<proteinExistence type="predicted"/>
<dbReference type="InParanoid" id="G0QP38"/>
<reference evidence="1 2" key="1">
    <citation type="submission" date="2011-07" db="EMBL/GenBank/DDBJ databases">
        <authorList>
            <person name="Coyne R."/>
            <person name="Brami D."/>
            <person name="Johnson J."/>
            <person name="Hostetler J."/>
            <person name="Hannick L."/>
            <person name="Clark T."/>
            <person name="Cassidy-Hanley D."/>
            <person name="Inman J."/>
        </authorList>
    </citation>
    <scope>NUCLEOTIDE SEQUENCE [LARGE SCALE GENOMIC DNA]</scope>
    <source>
        <strain evidence="1 2">G5</strain>
    </source>
</reference>
<dbReference type="EMBL" id="GL983521">
    <property type="protein sequence ID" value="EGR33025.1"/>
    <property type="molecule type" value="Genomic_DNA"/>
</dbReference>
<name>G0QP38_ICHMU</name>
<gene>
    <name evidence="1" type="ORF">IMG5_063660</name>
</gene>
<keyword evidence="2" id="KW-1185">Reference proteome</keyword>
<accession>G0QP38</accession>
<evidence type="ECO:0000313" key="2">
    <source>
        <dbReference type="Proteomes" id="UP000008983"/>
    </source>
</evidence>
<organism evidence="1 2">
    <name type="scientific">Ichthyophthirius multifiliis</name>
    <name type="common">White spot disease agent</name>
    <name type="synonym">Ich</name>
    <dbReference type="NCBI Taxonomy" id="5932"/>
    <lineage>
        <taxon>Eukaryota</taxon>
        <taxon>Sar</taxon>
        <taxon>Alveolata</taxon>
        <taxon>Ciliophora</taxon>
        <taxon>Intramacronucleata</taxon>
        <taxon>Oligohymenophorea</taxon>
        <taxon>Hymenostomatida</taxon>
        <taxon>Ophryoglenina</taxon>
        <taxon>Ichthyophthirius</taxon>
    </lineage>
</organism>
<dbReference type="GeneID" id="14909196"/>
<dbReference type="RefSeq" id="XP_004037011.1">
    <property type="nucleotide sequence ID" value="XM_004036963.1"/>
</dbReference>
<dbReference type="AlphaFoldDB" id="G0QP38"/>
<evidence type="ECO:0000313" key="1">
    <source>
        <dbReference type="EMBL" id="EGR33025.1"/>
    </source>
</evidence>
<dbReference type="Proteomes" id="UP000008983">
    <property type="component" value="Unassembled WGS sequence"/>
</dbReference>
<sequence>MNNLYIIKVKIHNNQININKQQNLSVKFYQIMILIKEFHVMDLEESQIIQILEHEMFLIVSHQQEIFTNLMRMGYFKQWNYISILYSSYNQVDLHILDLFYKRLKIQQKNVKIKGLKFILYYLYQLMEKYMIWKKLQILQQTVLNCLYQLLLQELDKQILRKCKFQMEIKVNQQIQKDKNLVEILCNLFHLEMQIKILYFWLSKFQKKYLISQLGI</sequence>